<dbReference type="InterPro" id="IPR001638">
    <property type="entry name" value="Solute-binding_3/MltF_N"/>
</dbReference>
<dbReference type="Gene3D" id="3.40.190.10">
    <property type="entry name" value="Periplasmic binding protein-like II"/>
    <property type="match status" value="2"/>
</dbReference>
<proteinExistence type="inferred from homology"/>
<dbReference type="InterPro" id="IPR005770">
    <property type="entry name" value="PhnD"/>
</dbReference>
<name>A0ABS5QS17_9LACO</name>
<evidence type="ECO:0000259" key="4">
    <source>
        <dbReference type="SMART" id="SM00062"/>
    </source>
</evidence>
<dbReference type="NCBIfam" id="TIGR01098">
    <property type="entry name" value="3A0109s03R"/>
    <property type="match status" value="1"/>
</dbReference>
<evidence type="ECO:0000256" key="3">
    <source>
        <dbReference type="SAM" id="MobiDB-lite"/>
    </source>
</evidence>
<comment type="caution">
    <text evidence="5">The sequence shown here is derived from an EMBL/GenBank/DDBJ whole genome shotgun (WGS) entry which is preliminary data.</text>
</comment>
<sequence length="316" mass="34048">MKKILVAAAVLIIAIGGFFAFTGSGKKSQSTSDSNKKSSKMDMKELNLQFVPSINSDTLAAKAKPLETLLGKELGIPVHVSLGTNSNSVIEALGSKKTDMAFLSPDSYVHAHQLYGAKAILQSTRYGIKTDNTGESTGKLVNNYHAFVIVRKDSGINSVKDLKGKKIAMQSSTSAAGYVYPAVELNKKGINVVKESKLVQVKGHDQAVLSVLNGDVDAAFVFGDARNVVKKDQPDIFDKTKILYSTEGIPNDTVTVRKGLSSSDQDKIKEALKKIAKTDEGKKVLKNIYSWDGVSDTSDSNFDSVRENNKAVAKLQ</sequence>
<accession>A0ABS5QS17</accession>
<feature type="region of interest" description="Disordered" evidence="3">
    <location>
        <begin position="297"/>
        <end position="316"/>
    </location>
</feature>
<organism evidence="5 6">
    <name type="scientific">Fructobacillus papyrifericola</name>
    <dbReference type="NCBI Taxonomy" id="2713172"/>
    <lineage>
        <taxon>Bacteria</taxon>
        <taxon>Bacillati</taxon>
        <taxon>Bacillota</taxon>
        <taxon>Bacilli</taxon>
        <taxon>Lactobacillales</taxon>
        <taxon>Lactobacillaceae</taxon>
        <taxon>Fructobacillus</taxon>
    </lineage>
</organism>
<dbReference type="SMART" id="SM00062">
    <property type="entry name" value="PBPb"/>
    <property type="match status" value="1"/>
</dbReference>
<comment type="similarity">
    <text evidence="1">Belongs to the phosphate/phosphite/phosphonate binding protein family.</text>
</comment>
<reference evidence="5 6" key="1">
    <citation type="submission" date="2020-02" db="EMBL/GenBank/DDBJ databases">
        <title>Fructobacillus sp. isolated from paper mulberry of Taiwan.</title>
        <authorList>
            <person name="Lin S.-T."/>
        </authorList>
    </citation>
    <scope>NUCLEOTIDE SEQUENCE [LARGE SCALE GENOMIC DNA]</scope>
    <source>
        <strain evidence="5 6">M1-21</strain>
    </source>
</reference>
<protein>
    <submittedName>
        <fullName evidence="5">Phosphate/phosphite/phosphonate ABC transporter substrate-binding protein</fullName>
    </submittedName>
</protein>
<dbReference type="RefSeq" id="WP_213792555.1">
    <property type="nucleotide sequence ID" value="NZ_JAAMFJ010000001.1"/>
</dbReference>
<gene>
    <name evidence="5" type="ORF">G6R28_01925</name>
</gene>
<evidence type="ECO:0000313" key="6">
    <source>
        <dbReference type="Proteomes" id="UP000735205"/>
    </source>
</evidence>
<evidence type="ECO:0000313" key="5">
    <source>
        <dbReference type="EMBL" id="MBS9335994.1"/>
    </source>
</evidence>
<evidence type="ECO:0000256" key="1">
    <source>
        <dbReference type="ARBA" id="ARBA00007162"/>
    </source>
</evidence>
<evidence type="ECO:0000256" key="2">
    <source>
        <dbReference type="ARBA" id="ARBA00022729"/>
    </source>
</evidence>
<keyword evidence="6" id="KW-1185">Reference proteome</keyword>
<feature type="domain" description="Solute-binding protein family 3/N-terminal" evidence="4">
    <location>
        <begin position="53"/>
        <end position="292"/>
    </location>
</feature>
<dbReference type="SUPFAM" id="SSF53850">
    <property type="entry name" value="Periplasmic binding protein-like II"/>
    <property type="match status" value="1"/>
</dbReference>
<dbReference type="EMBL" id="JAAMFJ010000001">
    <property type="protein sequence ID" value="MBS9335994.1"/>
    <property type="molecule type" value="Genomic_DNA"/>
</dbReference>
<dbReference type="PANTHER" id="PTHR35841:SF1">
    <property type="entry name" value="PHOSPHONATES-BINDING PERIPLASMIC PROTEIN"/>
    <property type="match status" value="1"/>
</dbReference>
<dbReference type="CDD" id="cd01071">
    <property type="entry name" value="PBP2_PhnD_like"/>
    <property type="match status" value="1"/>
</dbReference>
<dbReference type="PANTHER" id="PTHR35841">
    <property type="entry name" value="PHOSPHONATES-BINDING PERIPLASMIC PROTEIN"/>
    <property type="match status" value="1"/>
</dbReference>
<dbReference type="Pfam" id="PF12974">
    <property type="entry name" value="Phosphonate-bd"/>
    <property type="match status" value="1"/>
</dbReference>
<dbReference type="Proteomes" id="UP000735205">
    <property type="component" value="Unassembled WGS sequence"/>
</dbReference>
<keyword evidence="2" id="KW-0732">Signal</keyword>